<feature type="domain" description="CCHC-type" evidence="3">
    <location>
        <begin position="279"/>
        <end position="292"/>
    </location>
</feature>
<evidence type="ECO:0000256" key="1">
    <source>
        <dbReference type="PROSITE-ProRule" id="PRU00047"/>
    </source>
</evidence>
<accession>A0AAD8X7M8</accession>
<feature type="compositionally biased region" description="Low complexity" evidence="2">
    <location>
        <begin position="413"/>
        <end position="423"/>
    </location>
</feature>
<evidence type="ECO:0000259" key="3">
    <source>
        <dbReference type="PROSITE" id="PS50158"/>
    </source>
</evidence>
<dbReference type="Proteomes" id="UP001231189">
    <property type="component" value="Unassembled WGS sequence"/>
</dbReference>
<sequence>MSTPAPLPNLSASQVTEKLTRENYLLWKAQVLPAIRGARLIGYLDGSIAAPEEKLPGKEKDSSSSAENPAYIDWIAMDQHILSYLINTLSKEVLTQVISKTTAHEAWSALENMFSSQSRSRINNLRIQLAKGSKGNQTVAAYFAKMTGFADELAAAGKPLAEDEVVSYILAGLEGDYNSLVAAIDAQKEQITLDDLYARLSNYDARNALLGEAGITEGFKSSANAAARGRGNYSYRGGRGAQRGGRGGRNGGYSNRGGRHFNNNNRGGRNGGRGDRPTCQICGKPGHGATDCWHRYEEDYEPEERVVGSASTSSYGIDTNWYTDSGATDHITGELEKMAIREKYRGQEQVHNANGAEEANGENLVQNGENLGQNNGEAGAGSEVDPPVTPGRQSDGSPCRSAPGLMQSGGSGRSASSGSASGGILRTFNQQERDTSPTSSAADQGSAGQGDSAATTDPGSAGSSVQSSADTGSSANQNAAPVRMTTR</sequence>
<dbReference type="GO" id="GO:0003676">
    <property type="term" value="F:nucleic acid binding"/>
    <property type="evidence" value="ECO:0007669"/>
    <property type="project" value="InterPro"/>
</dbReference>
<dbReference type="PANTHER" id="PTHR47481">
    <property type="match status" value="1"/>
</dbReference>
<gene>
    <name evidence="4" type="ORF">QYE76_015327</name>
</gene>
<dbReference type="GO" id="GO:0008270">
    <property type="term" value="F:zinc ion binding"/>
    <property type="evidence" value="ECO:0007669"/>
    <property type="project" value="UniProtKB-KW"/>
</dbReference>
<reference evidence="4" key="1">
    <citation type="submission" date="2023-07" db="EMBL/GenBank/DDBJ databases">
        <title>A chromosome-level genome assembly of Lolium multiflorum.</title>
        <authorList>
            <person name="Chen Y."/>
            <person name="Copetti D."/>
            <person name="Kolliker R."/>
            <person name="Studer B."/>
        </authorList>
    </citation>
    <scope>NUCLEOTIDE SEQUENCE</scope>
    <source>
        <strain evidence="4">02402/16</strain>
        <tissue evidence="4">Leaf</tissue>
    </source>
</reference>
<protein>
    <recommendedName>
        <fullName evidence="3">CCHC-type domain-containing protein</fullName>
    </recommendedName>
</protein>
<name>A0AAD8X7M8_LOLMU</name>
<dbReference type="Pfam" id="PF14244">
    <property type="entry name" value="Retrotran_gag_3"/>
    <property type="match status" value="1"/>
</dbReference>
<keyword evidence="1" id="KW-0863">Zinc-finger</keyword>
<keyword evidence="1" id="KW-0479">Metal-binding</keyword>
<feature type="compositionally biased region" description="Gly residues" evidence="2">
    <location>
        <begin position="237"/>
        <end position="255"/>
    </location>
</feature>
<dbReference type="AlphaFoldDB" id="A0AAD8X7M8"/>
<feature type="region of interest" description="Disordered" evidence="2">
    <location>
        <begin position="230"/>
        <end position="275"/>
    </location>
</feature>
<dbReference type="EMBL" id="JAUUTY010000001">
    <property type="protein sequence ID" value="KAK1698630.1"/>
    <property type="molecule type" value="Genomic_DNA"/>
</dbReference>
<evidence type="ECO:0000313" key="4">
    <source>
        <dbReference type="EMBL" id="KAK1698630.1"/>
    </source>
</evidence>
<dbReference type="PANTHER" id="PTHR47481:SF31">
    <property type="entry name" value="OS01G0873500 PROTEIN"/>
    <property type="match status" value="1"/>
</dbReference>
<proteinExistence type="predicted"/>
<organism evidence="4 5">
    <name type="scientific">Lolium multiflorum</name>
    <name type="common">Italian ryegrass</name>
    <name type="synonym">Lolium perenne subsp. multiflorum</name>
    <dbReference type="NCBI Taxonomy" id="4521"/>
    <lineage>
        <taxon>Eukaryota</taxon>
        <taxon>Viridiplantae</taxon>
        <taxon>Streptophyta</taxon>
        <taxon>Embryophyta</taxon>
        <taxon>Tracheophyta</taxon>
        <taxon>Spermatophyta</taxon>
        <taxon>Magnoliopsida</taxon>
        <taxon>Liliopsida</taxon>
        <taxon>Poales</taxon>
        <taxon>Poaceae</taxon>
        <taxon>BOP clade</taxon>
        <taxon>Pooideae</taxon>
        <taxon>Poodae</taxon>
        <taxon>Poeae</taxon>
        <taxon>Poeae Chloroplast Group 2 (Poeae type)</taxon>
        <taxon>Loliodinae</taxon>
        <taxon>Loliinae</taxon>
        <taxon>Lolium</taxon>
    </lineage>
</organism>
<dbReference type="InterPro" id="IPR029472">
    <property type="entry name" value="Copia-like_N"/>
</dbReference>
<comment type="caution">
    <text evidence="4">The sequence shown here is derived from an EMBL/GenBank/DDBJ whole genome shotgun (WGS) entry which is preliminary data.</text>
</comment>
<dbReference type="Pfam" id="PF14223">
    <property type="entry name" value="Retrotran_gag_2"/>
    <property type="match status" value="1"/>
</dbReference>
<keyword evidence="1" id="KW-0862">Zinc</keyword>
<dbReference type="PROSITE" id="PS50158">
    <property type="entry name" value="ZF_CCHC"/>
    <property type="match status" value="1"/>
</dbReference>
<evidence type="ECO:0000313" key="5">
    <source>
        <dbReference type="Proteomes" id="UP001231189"/>
    </source>
</evidence>
<dbReference type="InterPro" id="IPR001878">
    <property type="entry name" value="Znf_CCHC"/>
</dbReference>
<feature type="region of interest" description="Disordered" evidence="2">
    <location>
        <begin position="366"/>
        <end position="487"/>
    </location>
</feature>
<feature type="compositionally biased region" description="Polar residues" evidence="2">
    <location>
        <begin position="452"/>
        <end position="487"/>
    </location>
</feature>
<feature type="compositionally biased region" description="Low complexity" evidence="2">
    <location>
        <begin position="366"/>
        <end position="381"/>
    </location>
</feature>
<keyword evidence="5" id="KW-1185">Reference proteome</keyword>
<evidence type="ECO:0000256" key="2">
    <source>
        <dbReference type="SAM" id="MobiDB-lite"/>
    </source>
</evidence>